<keyword evidence="2" id="KW-0560">Oxidoreductase</keyword>
<evidence type="ECO:0008006" key="8">
    <source>
        <dbReference type="Google" id="ProtNLM"/>
    </source>
</evidence>
<keyword evidence="7" id="KW-1185">Reference proteome</keyword>
<dbReference type="InterPro" id="IPR045087">
    <property type="entry name" value="Cu-oxidase_fam"/>
</dbReference>
<dbReference type="InterPro" id="IPR002355">
    <property type="entry name" value="Cu_oxidase_Cu_BS"/>
</dbReference>
<accession>A0A1M7L774</accession>
<organism evidence="6 7">
    <name type="scientific">Salegentibacter salegens</name>
    <dbReference type="NCBI Taxonomy" id="143223"/>
    <lineage>
        <taxon>Bacteria</taxon>
        <taxon>Pseudomonadati</taxon>
        <taxon>Bacteroidota</taxon>
        <taxon>Flavobacteriia</taxon>
        <taxon>Flavobacteriales</taxon>
        <taxon>Flavobacteriaceae</taxon>
        <taxon>Salegentibacter</taxon>
    </lineage>
</organism>
<dbReference type="RefSeq" id="WP_079734903.1">
    <property type="nucleotide sequence ID" value="NZ_PVNF01000038.1"/>
</dbReference>
<dbReference type="STRING" id="143223.SAMN05878281_1772"/>
<evidence type="ECO:0000259" key="5">
    <source>
        <dbReference type="Pfam" id="PF07732"/>
    </source>
</evidence>
<gene>
    <name evidence="6" type="ORF">SAMN05878281_1772</name>
</gene>
<evidence type="ECO:0000256" key="2">
    <source>
        <dbReference type="ARBA" id="ARBA00023002"/>
    </source>
</evidence>
<dbReference type="PROSITE" id="PS51257">
    <property type="entry name" value="PROKAR_LIPOPROTEIN"/>
    <property type="match status" value="1"/>
</dbReference>
<dbReference type="InterPro" id="IPR011707">
    <property type="entry name" value="Cu-oxidase-like_N"/>
</dbReference>
<feature type="domain" description="Plastocyanin-like" evidence="4">
    <location>
        <begin position="464"/>
        <end position="552"/>
    </location>
</feature>
<keyword evidence="1" id="KW-0479">Metal-binding</keyword>
<dbReference type="Gene3D" id="2.60.40.420">
    <property type="entry name" value="Cupredoxins - blue copper proteins"/>
    <property type="match status" value="3"/>
</dbReference>
<dbReference type="EMBL" id="LT670848">
    <property type="protein sequence ID" value="SHM73823.1"/>
    <property type="molecule type" value="Genomic_DNA"/>
</dbReference>
<sequence length="553" mass="62652">MKDSNKYNRRSFIETASLFAAGFYVMPLFSSCKMDTSSAHPNVGTTINSDFNADVDIQLKAVQSSTTILSVKKTDTYSYKGSLITGDKQTLQQLEGSALGPIMRVKKGDKVRIRFENEISEKSIIHWHGLHVSHENDGHPEHVIDKGETYIYEFEVMNRAGTYWFHPHPHGHTGEQVYKGLAGLFIVTDEEEKALNLPTGDYDIPVVIQDKTFDKNNQLVYLPNGRMDQMQGFLGNQILINGKVDNTLSLNKDGKYRLRLLNGSNSRAYKLAWNTGESLTVFGVDGGLLESPKKLPYLLLGPAQRVDVWLDLSKKSENEELRLIHLPIPLDNMMSGGMMGNKSENSMPYNSQFDILNIIIGESRKNDAQLPERLSVSQALDPADAENRNSPRTFNFAMEGMMKWTINGRIYNGMEVAEDEIVKLNTTEVWRINNGGNISTKNQKDGRGMMGNNRGMMGNGSGMGNMMQMPHPVHIHQLQFNIINRNTENVDQNLWNALKDGFIDEGRQDSVYLLPGMYMDLVMRFEDFKGLFLYHCHNLEHEDMGMMRNFKIE</sequence>
<dbReference type="GO" id="GO:0016491">
    <property type="term" value="F:oxidoreductase activity"/>
    <property type="evidence" value="ECO:0007669"/>
    <property type="project" value="UniProtKB-KW"/>
</dbReference>
<dbReference type="PANTHER" id="PTHR48267">
    <property type="entry name" value="CUPREDOXIN SUPERFAMILY PROTEIN"/>
    <property type="match status" value="1"/>
</dbReference>
<dbReference type="InterPro" id="IPR008972">
    <property type="entry name" value="Cupredoxin"/>
</dbReference>
<reference evidence="7" key="1">
    <citation type="submission" date="2016-11" db="EMBL/GenBank/DDBJ databases">
        <authorList>
            <person name="Varghese N."/>
            <person name="Submissions S."/>
        </authorList>
    </citation>
    <scope>NUCLEOTIDE SEQUENCE [LARGE SCALE GENOMIC DNA]</scope>
    <source>
        <strain evidence="7">ACAM 48</strain>
    </source>
</reference>
<dbReference type="PROSITE" id="PS00080">
    <property type="entry name" value="MULTICOPPER_OXIDASE2"/>
    <property type="match status" value="1"/>
</dbReference>
<proteinExistence type="predicted"/>
<dbReference type="CDD" id="cd13852">
    <property type="entry name" value="CuRO_1_McoP_like"/>
    <property type="match status" value="1"/>
</dbReference>
<dbReference type="Proteomes" id="UP000190235">
    <property type="component" value="Chromosome I"/>
</dbReference>
<dbReference type="Pfam" id="PF07732">
    <property type="entry name" value="Cu-oxidase_3"/>
    <property type="match status" value="1"/>
</dbReference>
<evidence type="ECO:0000313" key="7">
    <source>
        <dbReference type="Proteomes" id="UP000190235"/>
    </source>
</evidence>
<feature type="domain" description="Plastocyanin-like" evidence="3">
    <location>
        <begin position="233"/>
        <end position="315"/>
    </location>
</feature>
<name>A0A1M7L774_9FLAO</name>
<dbReference type="InterPro" id="IPR033138">
    <property type="entry name" value="Cu_oxidase_CS"/>
</dbReference>
<dbReference type="Pfam" id="PF00394">
    <property type="entry name" value="Cu-oxidase"/>
    <property type="match status" value="1"/>
</dbReference>
<dbReference type="OrthoDB" id="9757546at2"/>
<dbReference type="GO" id="GO:0005507">
    <property type="term" value="F:copper ion binding"/>
    <property type="evidence" value="ECO:0007669"/>
    <property type="project" value="InterPro"/>
</dbReference>
<evidence type="ECO:0000259" key="3">
    <source>
        <dbReference type="Pfam" id="PF00394"/>
    </source>
</evidence>
<evidence type="ECO:0000256" key="1">
    <source>
        <dbReference type="ARBA" id="ARBA00022723"/>
    </source>
</evidence>
<dbReference type="SUPFAM" id="SSF49503">
    <property type="entry name" value="Cupredoxins"/>
    <property type="match status" value="3"/>
</dbReference>
<dbReference type="PROSITE" id="PS00079">
    <property type="entry name" value="MULTICOPPER_OXIDASE1"/>
    <property type="match status" value="1"/>
</dbReference>
<dbReference type="Pfam" id="PF07731">
    <property type="entry name" value="Cu-oxidase_2"/>
    <property type="match status" value="1"/>
</dbReference>
<protein>
    <recommendedName>
        <fullName evidence="8">Bilirubin oxidase</fullName>
    </recommendedName>
</protein>
<dbReference type="AlphaFoldDB" id="A0A1M7L774"/>
<evidence type="ECO:0000259" key="4">
    <source>
        <dbReference type="Pfam" id="PF07731"/>
    </source>
</evidence>
<feature type="domain" description="Plastocyanin-like" evidence="5">
    <location>
        <begin position="86"/>
        <end position="191"/>
    </location>
</feature>
<evidence type="ECO:0000313" key="6">
    <source>
        <dbReference type="EMBL" id="SHM73823.1"/>
    </source>
</evidence>
<dbReference type="CDD" id="cd13879">
    <property type="entry name" value="CuRO_2_McoP_like"/>
    <property type="match status" value="1"/>
</dbReference>
<dbReference type="InterPro" id="IPR001117">
    <property type="entry name" value="Cu-oxidase_2nd"/>
</dbReference>
<dbReference type="InterPro" id="IPR011706">
    <property type="entry name" value="Cu-oxidase_C"/>
</dbReference>
<dbReference type="PANTHER" id="PTHR48267:SF1">
    <property type="entry name" value="BILIRUBIN OXIDASE"/>
    <property type="match status" value="1"/>
</dbReference>